<organism evidence="2 3">
    <name type="scientific">Neptunomonas phycophila</name>
    <dbReference type="NCBI Taxonomy" id="1572645"/>
    <lineage>
        <taxon>Bacteria</taxon>
        <taxon>Pseudomonadati</taxon>
        <taxon>Pseudomonadota</taxon>
        <taxon>Gammaproteobacteria</taxon>
        <taxon>Oceanospirillales</taxon>
        <taxon>Oceanospirillaceae</taxon>
        <taxon>Neptunomonas</taxon>
    </lineage>
</organism>
<gene>
    <name evidence="2" type="ORF">Q8W30_05650</name>
</gene>
<dbReference type="SUPFAM" id="SSF53756">
    <property type="entry name" value="UDP-Glycosyltransferase/glycogen phosphorylase"/>
    <property type="match status" value="1"/>
</dbReference>
<keyword evidence="1" id="KW-0808">Transferase</keyword>
<dbReference type="EMBL" id="JAUYVO010000003">
    <property type="protein sequence ID" value="MDP2522052.1"/>
    <property type="molecule type" value="Genomic_DNA"/>
</dbReference>
<dbReference type="Proteomes" id="UP001177341">
    <property type="component" value="Unassembled WGS sequence"/>
</dbReference>
<reference evidence="2" key="1">
    <citation type="submission" date="2023-07" db="EMBL/GenBank/DDBJ databases">
        <title>Genome content predicts the carbon catabolic preferences of heterotrophic bacteria.</title>
        <authorList>
            <person name="Gralka M."/>
        </authorList>
    </citation>
    <scope>NUCLEOTIDE SEQUENCE</scope>
    <source>
        <strain evidence="2">5G01</strain>
    </source>
</reference>
<dbReference type="PANTHER" id="PTHR46401">
    <property type="entry name" value="GLYCOSYLTRANSFERASE WBBK-RELATED"/>
    <property type="match status" value="1"/>
</dbReference>
<evidence type="ECO:0000256" key="1">
    <source>
        <dbReference type="ARBA" id="ARBA00022679"/>
    </source>
</evidence>
<comment type="caution">
    <text evidence="2">The sequence shown here is derived from an EMBL/GenBank/DDBJ whole genome shotgun (WGS) entry which is preliminary data.</text>
</comment>
<name>A0ABT9ET13_9GAMM</name>
<keyword evidence="3" id="KW-1185">Reference proteome</keyword>
<sequence length="387" mass="44883">MKIFFYLAGEEQNGINTFAKKVSCAIQKKSLATKILLVKEKKEFSDFDPDCDIAIFQFSKSLFGGYKNAKKEFQLIAELNGNILKKSIIILHDVYYRNKKDILYSLFSMDLERKKFINKIRVFKSLCIDYFYYDRIFKVFDRNNSFFIVNSNGELDRFLNYLPMLKNRTFLIPHFLSSRIERKCSNEKNRSYLLDKYSIPLDKKIITILGFIHKRKGHHYIPEISKSLGDEYHFIFAGAAKEPEKTQYLLPILDHAKKLSVDKRITVTGFLEDFEYDSILFSSDMALAPFSDISASGSISDWISVGNVPILASRNHLTIEFSKLIKIIHLVDFNNINDIVTSINEIFRINAVSVEPDVLSLLEERSLENTAKAYMKVIESIKLERTL</sequence>
<protein>
    <recommendedName>
        <fullName evidence="4">Glycosyl transferase family 1 domain-containing protein</fullName>
    </recommendedName>
</protein>
<evidence type="ECO:0000313" key="2">
    <source>
        <dbReference type="EMBL" id="MDP2522052.1"/>
    </source>
</evidence>
<dbReference type="Gene3D" id="3.40.50.2000">
    <property type="entry name" value="Glycogen Phosphorylase B"/>
    <property type="match status" value="1"/>
</dbReference>
<dbReference type="PANTHER" id="PTHR46401:SF2">
    <property type="entry name" value="GLYCOSYLTRANSFERASE WBBK-RELATED"/>
    <property type="match status" value="1"/>
</dbReference>
<evidence type="ECO:0000313" key="3">
    <source>
        <dbReference type="Proteomes" id="UP001177341"/>
    </source>
</evidence>
<dbReference type="RefSeq" id="WP_305450376.1">
    <property type="nucleotide sequence ID" value="NZ_JAUYVO010000003.1"/>
</dbReference>
<evidence type="ECO:0008006" key="4">
    <source>
        <dbReference type="Google" id="ProtNLM"/>
    </source>
</evidence>
<accession>A0ABT9ET13</accession>
<proteinExistence type="predicted"/>